<protein>
    <submittedName>
        <fullName evidence="1">Uncharacterized protein</fullName>
    </submittedName>
</protein>
<evidence type="ECO:0000313" key="2">
    <source>
        <dbReference type="Proteomes" id="UP000072618"/>
    </source>
</evidence>
<reference evidence="1 2" key="1">
    <citation type="submission" date="2016-02" db="EMBL/GenBank/DDBJ databases">
        <authorList>
            <consortium name="Pathogen Informatics"/>
        </authorList>
    </citation>
    <scope>NUCLEOTIDE SEQUENCE [LARGE SCALE GENOMIC DNA]</scope>
    <source>
        <strain evidence="1 2">LSS32</strain>
    </source>
</reference>
<gene>
    <name evidence="1" type="ORF">ERS132394_02111</name>
</gene>
<evidence type="ECO:0000313" key="1">
    <source>
        <dbReference type="EMBL" id="CYV04296.1"/>
    </source>
</evidence>
<dbReference type="RefSeq" id="WP_044671759.1">
    <property type="nucleotide sequence ID" value="NZ_CEFF01000003.1"/>
</dbReference>
<sequence length="188" mass="22518">MFLIGGKKWTEDELDFLRLAVEDKESSIQDVAEFLERTPVAVKIKVYRLMRGTSKGGLIWRHWSTEEKEKLRQLYPTVAMESLCEIFKRDKTSIICQASRLGVRKNNCIFRNEAEIRKLANQGLTYREIAERIGDTTKNLRDYTYRYGIKVRHEPRSKDHPWIKDREIMDAQNKRWRKEHLEETDERR</sequence>
<accession>A0A123T9M4</accession>
<dbReference type="Proteomes" id="UP000072618">
    <property type="component" value="Unassembled WGS sequence"/>
</dbReference>
<organism evidence="1 2">
    <name type="scientific">Streptococcus suis</name>
    <dbReference type="NCBI Taxonomy" id="1307"/>
    <lineage>
        <taxon>Bacteria</taxon>
        <taxon>Bacillati</taxon>
        <taxon>Bacillota</taxon>
        <taxon>Bacilli</taxon>
        <taxon>Lactobacillales</taxon>
        <taxon>Streptococcaceae</taxon>
        <taxon>Streptococcus</taxon>
    </lineage>
</organism>
<dbReference type="AlphaFoldDB" id="A0A123T9M4"/>
<dbReference type="EMBL" id="FIGJ01000032">
    <property type="protein sequence ID" value="CYV04296.1"/>
    <property type="molecule type" value="Genomic_DNA"/>
</dbReference>
<proteinExistence type="predicted"/>
<name>A0A123T9M4_STRSU</name>